<dbReference type="EMBL" id="JADCTT010000004">
    <property type="protein sequence ID" value="KAF9753333.1"/>
    <property type="molecule type" value="Genomic_DNA"/>
</dbReference>
<sequence length="100" mass="11552">MASMELDIPLAPPVEKLEDEEEGVSPIELGVEFEQFANSLDDCLSPHLSETERRDKLLDIPRKYYENATKRLEQLEKTKLRRPNDDVDMDTDDLGVQGYR</sequence>
<organism evidence="2 3">
    <name type="scientific">Bionectria ochroleuca</name>
    <name type="common">Gliocladium roseum</name>
    <dbReference type="NCBI Taxonomy" id="29856"/>
    <lineage>
        <taxon>Eukaryota</taxon>
        <taxon>Fungi</taxon>
        <taxon>Dikarya</taxon>
        <taxon>Ascomycota</taxon>
        <taxon>Pezizomycotina</taxon>
        <taxon>Sordariomycetes</taxon>
        <taxon>Hypocreomycetidae</taxon>
        <taxon>Hypocreales</taxon>
        <taxon>Bionectriaceae</taxon>
        <taxon>Clonostachys</taxon>
    </lineage>
</organism>
<accession>A0A8H7TQJ9</accession>
<evidence type="ECO:0000313" key="2">
    <source>
        <dbReference type="EMBL" id="KAF9753333.1"/>
    </source>
</evidence>
<comment type="caution">
    <text evidence="2">The sequence shown here is derived from an EMBL/GenBank/DDBJ whole genome shotgun (WGS) entry which is preliminary data.</text>
</comment>
<evidence type="ECO:0000256" key="1">
    <source>
        <dbReference type="SAM" id="MobiDB-lite"/>
    </source>
</evidence>
<name>A0A8H7TQJ9_BIOOC</name>
<dbReference type="AlphaFoldDB" id="A0A8H7TQJ9"/>
<protein>
    <submittedName>
        <fullName evidence="2">Uncharacterized protein</fullName>
    </submittedName>
</protein>
<dbReference type="Proteomes" id="UP000616885">
    <property type="component" value="Unassembled WGS sequence"/>
</dbReference>
<reference evidence="2" key="1">
    <citation type="submission" date="2020-10" db="EMBL/GenBank/DDBJ databases">
        <title>High-Quality Genome Resource of Clonostachys rosea strain S41 by Oxford Nanopore Long-Read Sequencing.</title>
        <authorList>
            <person name="Wang H."/>
        </authorList>
    </citation>
    <scope>NUCLEOTIDE SEQUENCE</scope>
    <source>
        <strain evidence="2">S41</strain>
    </source>
</reference>
<feature type="region of interest" description="Disordered" evidence="1">
    <location>
        <begin position="79"/>
        <end position="100"/>
    </location>
</feature>
<proteinExistence type="predicted"/>
<gene>
    <name evidence="2" type="ORF">IM811_012091</name>
</gene>
<evidence type="ECO:0000313" key="3">
    <source>
        <dbReference type="Proteomes" id="UP000616885"/>
    </source>
</evidence>
<feature type="region of interest" description="Disordered" evidence="1">
    <location>
        <begin position="1"/>
        <end position="23"/>
    </location>
</feature>